<evidence type="ECO:0000256" key="10">
    <source>
        <dbReference type="ARBA" id="ARBA00022848"/>
    </source>
</evidence>
<proteinExistence type="inferred from homology"/>
<evidence type="ECO:0000256" key="1">
    <source>
        <dbReference type="ARBA" id="ARBA00001971"/>
    </source>
</evidence>
<evidence type="ECO:0000256" key="2">
    <source>
        <dbReference type="ARBA" id="ARBA00003690"/>
    </source>
</evidence>
<comment type="cofactor">
    <cofactor evidence="1">
        <name>heme</name>
        <dbReference type="ChEBI" id="CHEBI:30413"/>
    </cofactor>
</comment>
<keyword evidence="8" id="KW-0479">Metal-binding</keyword>
<reference evidence="17 18" key="1">
    <citation type="submission" date="2021-06" db="EMBL/GenBank/DDBJ databases">
        <title>A haploid diamondback moth (Plutella xylostella L.) genome assembly resolves 31 chromosomes and identifies a diamide resistance mutation.</title>
        <authorList>
            <person name="Ward C.M."/>
            <person name="Perry K.D."/>
            <person name="Baker G."/>
            <person name="Powis K."/>
            <person name="Heckel D.G."/>
            <person name="Baxter S.W."/>
        </authorList>
    </citation>
    <scope>NUCLEOTIDE SEQUENCE [LARGE SCALE GENOMIC DNA]</scope>
    <source>
        <strain evidence="17 18">LV</strain>
        <tissue evidence="17">Single pupa</tissue>
    </source>
</reference>
<evidence type="ECO:0000256" key="6">
    <source>
        <dbReference type="ARBA" id="ARBA00012109"/>
    </source>
</evidence>
<comment type="caution">
    <text evidence="17">The sequence shown here is derived from an EMBL/GenBank/DDBJ whole genome shotgun (WGS) entry which is preliminary data.</text>
</comment>
<dbReference type="Proteomes" id="UP000823941">
    <property type="component" value="Chromosome 12"/>
</dbReference>
<comment type="subcellular location">
    <subcellularLocation>
        <location evidence="4">Endoplasmic reticulum membrane</location>
        <topology evidence="4">Peripheral membrane protein</topology>
    </subcellularLocation>
    <subcellularLocation>
        <location evidence="3">Microsome membrane</location>
        <topology evidence="3">Peripheral membrane protein</topology>
    </subcellularLocation>
</comment>
<evidence type="ECO:0000256" key="7">
    <source>
        <dbReference type="ARBA" id="ARBA00022617"/>
    </source>
</evidence>
<dbReference type="InterPro" id="IPR001128">
    <property type="entry name" value="Cyt_P450"/>
</dbReference>
<keyword evidence="14 16" id="KW-0472">Membrane</keyword>
<dbReference type="PRINTS" id="PR00465">
    <property type="entry name" value="EP450IV"/>
</dbReference>
<keyword evidence="13" id="KW-0503">Monooxygenase</keyword>
<protein>
    <recommendedName>
        <fullName evidence="6">unspecific monooxygenase</fullName>
        <ecNumber evidence="6">1.14.14.1</ecNumber>
    </recommendedName>
</protein>
<gene>
    <name evidence="17" type="ORF">JYU34_008560</name>
</gene>
<evidence type="ECO:0000256" key="11">
    <source>
        <dbReference type="ARBA" id="ARBA00023002"/>
    </source>
</evidence>
<dbReference type="SUPFAM" id="SSF48264">
    <property type="entry name" value="Cytochrome P450"/>
    <property type="match status" value="1"/>
</dbReference>
<feature type="transmembrane region" description="Helical" evidence="16">
    <location>
        <begin position="30"/>
        <end position="49"/>
    </location>
</feature>
<evidence type="ECO:0000256" key="12">
    <source>
        <dbReference type="ARBA" id="ARBA00023004"/>
    </source>
</evidence>
<keyword evidence="16" id="KW-0812">Transmembrane</keyword>
<evidence type="ECO:0000256" key="4">
    <source>
        <dbReference type="ARBA" id="ARBA00004406"/>
    </source>
</evidence>
<dbReference type="PANTHER" id="PTHR24292:SF54">
    <property type="entry name" value="CYP9F3-RELATED"/>
    <property type="match status" value="1"/>
</dbReference>
<dbReference type="Gene3D" id="1.10.630.10">
    <property type="entry name" value="Cytochrome P450"/>
    <property type="match status" value="1"/>
</dbReference>
<keyword evidence="10" id="KW-0492">Microsome</keyword>
<comment type="catalytic activity">
    <reaction evidence="15">
        <text>an organic molecule + reduced [NADPH--hemoprotein reductase] + O2 = an alcohol + oxidized [NADPH--hemoprotein reductase] + H2O + H(+)</text>
        <dbReference type="Rhea" id="RHEA:17149"/>
        <dbReference type="Rhea" id="RHEA-COMP:11964"/>
        <dbReference type="Rhea" id="RHEA-COMP:11965"/>
        <dbReference type="ChEBI" id="CHEBI:15377"/>
        <dbReference type="ChEBI" id="CHEBI:15378"/>
        <dbReference type="ChEBI" id="CHEBI:15379"/>
        <dbReference type="ChEBI" id="CHEBI:30879"/>
        <dbReference type="ChEBI" id="CHEBI:57618"/>
        <dbReference type="ChEBI" id="CHEBI:58210"/>
        <dbReference type="ChEBI" id="CHEBI:142491"/>
        <dbReference type="EC" id="1.14.14.1"/>
    </reaction>
</comment>
<evidence type="ECO:0000313" key="18">
    <source>
        <dbReference type="Proteomes" id="UP000823941"/>
    </source>
</evidence>
<dbReference type="InterPro" id="IPR050476">
    <property type="entry name" value="Insect_CytP450_Detox"/>
</dbReference>
<evidence type="ECO:0000256" key="5">
    <source>
        <dbReference type="ARBA" id="ARBA00010617"/>
    </source>
</evidence>
<evidence type="ECO:0000256" key="13">
    <source>
        <dbReference type="ARBA" id="ARBA00023033"/>
    </source>
</evidence>
<sequence>MAGPVNPRAMSTVQTAPATESHVTMFFESFLLNLAVIVVLIIALVFDYVTKFFSYWYIRHIPYKYPLPGFGSDYHRVLGLRNTTDEVHKLYQKHRKDKLVGYIKSRIPDLMVKDPEIIKLLLSKESENFNKRGLCLERSLDGCLRNNLFYAEGEKWDLLRRNFKSILQSRLRKFEQSERSADKYLRDVNGEINVQNFLENIMDRVITDLVFGEHLNDGAETFVSNLRCELRNLTIAGRFKSYLKSLFPSIYILLGLITLKSQPDKSVHEVLQKSDLIHEVRKMNFDSAVDNLILKLGNHRNSNTDIVFSVLSLFITEGYTPCLNILACLLYELSKDQQMQDAVRQQPEKFLNNAIKETMRLYPPYTVISRQCTKMYKFDDSNLVIDRGVTITVPIASIHKDETYFENPELFDPKRFSEEIANKRPECSYLPYGVGPKKCIGQELSHVIIRSITGAILRKYEIEPSGKTPKKLIFKDHDFQRVLDTKLYLNFNPIQL</sequence>
<comment type="similarity">
    <text evidence="5">Belongs to the cytochrome P450 family.</text>
</comment>
<dbReference type="PANTHER" id="PTHR24292">
    <property type="entry name" value="CYTOCHROME P450"/>
    <property type="match status" value="1"/>
</dbReference>
<comment type="function">
    <text evidence="2">May be involved in the metabolism of insect hormones and in the breakdown of synthetic insecticides.</text>
</comment>
<dbReference type="EC" id="1.14.14.1" evidence="6"/>
<keyword evidence="12" id="KW-0408">Iron</keyword>
<keyword evidence="16" id="KW-1133">Transmembrane helix</keyword>
<evidence type="ECO:0000313" key="17">
    <source>
        <dbReference type="EMBL" id="KAG7305991.1"/>
    </source>
</evidence>
<dbReference type="Pfam" id="PF00067">
    <property type="entry name" value="p450"/>
    <property type="match status" value="1"/>
</dbReference>
<evidence type="ECO:0000256" key="16">
    <source>
        <dbReference type="SAM" id="Phobius"/>
    </source>
</evidence>
<dbReference type="InterPro" id="IPR036396">
    <property type="entry name" value="Cyt_P450_sf"/>
</dbReference>
<dbReference type="EMBL" id="JAHIBW010000012">
    <property type="protein sequence ID" value="KAG7305991.1"/>
    <property type="molecule type" value="Genomic_DNA"/>
</dbReference>
<organism evidence="17 18">
    <name type="scientific">Plutella xylostella</name>
    <name type="common">Diamondback moth</name>
    <name type="synonym">Plutella maculipennis</name>
    <dbReference type="NCBI Taxonomy" id="51655"/>
    <lineage>
        <taxon>Eukaryota</taxon>
        <taxon>Metazoa</taxon>
        <taxon>Ecdysozoa</taxon>
        <taxon>Arthropoda</taxon>
        <taxon>Hexapoda</taxon>
        <taxon>Insecta</taxon>
        <taxon>Pterygota</taxon>
        <taxon>Neoptera</taxon>
        <taxon>Endopterygota</taxon>
        <taxon>Lepidoptera</taxon>
        <taxon>Glossata</taxon>
        <taxon>Ditrysia</taxon>
        <taxon>Yponomeutoidea</taxon>
        <taxon>Plutellidae</taxon>
        <taxon>Plutella</taxon>
    </lineage>
</organism>
<keyword evidence="7" id="KW-0349">Heme</keyword>
<keyword evidence="9" id="KW-0256">Endoplasmic reticulum</keyword>
<evidence type="ECO:0000256" key="14">
    <source>
        <dbReference type="ARBA" id="ARBA00023136"/>
    </source>
</evidence>
<name>A0ABQ7QLC6_PLUXY</name>
<keyword evidence="18" id="KW-1185">Reference proteome</keyword>
<evidence type="ECO:0000256" key="15">
    <source>
        <dbReference type="ARBA" id="ARBA00047827"/>
    </source>
</evidence>
<accession>A0ABQ7QLC6</accession>
<dbReference type="InterPro" id="IPR002403">
    <property type="entry name" value="Cyt_P450_E_grp-IV"/>
</dbReference>
<evidence type="ECO:0000256" key="3">
    <source>
        <dbReference type="ARBA" id="ARBA00004174"/>
    </source>
</evidence>
<evidence type="ECO:0000256" key="8">
    <source>
        <dbReference type="ARBA" id="ARBA00022723"/>
    </source>
</evidence>
<keyword evidence="11" id="KW-0560">Oxidoreductase</keyword>
<evidence type="ECO:0000256" key="9">
    <source>
        <dbReference type="ARBA" id="ARBA00022824"/>
    </source>
</evidence>